<dbReference type="Pfam" id="PF08447">
    <property type="entry name" value="PAS_3"/>
    <property type="match status" value="1"/>
</dbReference>
<dbReference type="InterPro" id="IPR050736">
    <property type="entry name" value="Sensor_HK_Regulatory"/>
</dbReference>
<dbReference type="SUPFAM" id="SSF47384">
    <property type="entry name" value="Homodimeric domain of signal transducing histidine kinase"/>
    <property type="match status" value="1"/>
</dbReference>
<dbReference type="InterPro" id="IPR036097">
    <property type="entry name" value="HisK_dim/P_sf"/>
</dbReference>
<dbReference type="SMART" id="SM00387">
    <property type="entry name" value="HATPase_c"/>
    <property type="match status" value="1"/>
</dbReference>
<feature type="domain" description="PAC" evidence="10">
    <location>
        <begin position="402"/>
        <end position="455"/>
    </location>
</feature>
<dbReference type="Pfam" id="PF08448">
    <property type="entry name" value="PAS_4"/>
    <property type="match status" value="2"/>
</dbReference>
<dbReference type="SMART" id="SM00086">
    <property type="entry name" value="PAC"/>
    <property type="match status" value="2"/>
</dbReference>
<feature type="domain" description="PAS" evidence="9">
    <location>
        <begin position="456"/>
        <end position="527"/>
    </location>
</feature>
<dbReference type="PANTHER" id="PTHR43711:SF31">
    <property type="entry name" value="HISTIDINE KINASE"/>
    <property type="match status" value="1"/>
</dbReference>
<dbReference type="InterPro" id="IPR003661">
    <property type="entry name" value="HisK_dim/P_dom"/>
</dbReference>
<evidence type="ECO:0000313" key="12">
    <source>
        <dbReference type="Proteomes" id="UP000264217"/>
    </source>
</evidence>
<dbReference type="InterPro" id="IPR000014">
    <property type="entry name" value="PAS"/>
</dbReference>
<dbReference type="Pfam" id="PF00512">
    <property type="entry name" value="HisKA"/>
    <property type="match status" value="1"/>
</dbReference>
<keyword evidence="4" id="KW-0808">Transferase</keyword>
<dbReference type="CDD" id="cd00130">
    <property type="entry name" value="PAS"/>
    <property type="match status" value="1"/>
</dbReference>
<dbReference type="PANTHER" id="PTHR43711">
    <property type="entry name" value="TWO-COMPONENT HISTIDINE KINASE"/>
    <property type="match status" value="1"/>
</dbReference>
<dbReference type="PROSITE" id="PS50109">
    <property type="entry name" value="HIS_KIN"/>
    <property type="match status" value="1"/>
</dbReference>
<evidence type="ECO:0000256" key="3">
    <source>
        <dbReference type="ARBA" id="ARBA00022553"/>
    </source>
</evidence>
<name>A0A372NR75_9SPHI</name>
<keyword evidence="3" id="KW-0597">Phosphoprotein</keyword>
<keyword evidence="12" id="KW-1185">Reference proteome</keyword>
<dbReference type="EC" id="2.7.13.3" evidence="2"/>
<evidence type="ECO:0000259" key="9">
    <source>
        <dbReference type="PROSITE" id="PS50112"/>
    </source>
</evidence>
<dbReference type="SUPFAM" id="SSF55785">
    <property type="entry name" value="PYP-like sensor domain (PAS domain)"/>
    <property type="match status" value="3"/>
</dbReference>
<keyword evidence="5" id="KW-0418">Kinase</keyword>
<evidence type="ECO:0000259" key="10">
    <source>
        <dbReference type="PROSITE" id="PS50113"/>
    </source>
</evidence>
<feature type="domain" description="PAC" evidence="10">
    <location>
        <begin position="530"/>
        <end position="583"/>
    </location>
</feature>
<dbReference type="SMART" id="SM00388">
    <property type="entry name" value="HisKA"/>
    <property type="match status" value="1"/>
</dbReference>
<dbReference type="GO" id="GO:0000155">
    <property type="term" value="F:phosphorelay sensor kinase activity"/>
    <property type="evidence" value="ECO:0007669"/>
    <property type="project" value="InterPro"/>
</dbReference>
<evidence type="ECO:0000259" key="8">
    <source>
        <dbReference type="PROSITE" id="PS50109"/>
    </source>
</evidence>
<dbReference type="InterPro" id="IPR004358">
    <property type="entry name" value="Sig_transdc_His_kin-like_C"/>
</dbReference>
<comment type="catalytic activity">
    <reaction evidence="1">
        <text>ATP + protein L-histidine = ADP + protein N-phospho-L-histidine.</text>
        <dbReference type="EC" id="2.7.13.3"/>
    </reaction>
</comment>
<dbReference type="PRINTS" id="PR00344">
    <property type="entry name" value="BCTRLSENSOR"/>
</dbReference>
<dbReference type="InterPro" id="IPR036890">
    <property type="entry name" value="HATPase_C_sf"/>
</dbReference>
<dbReference type="NCBIfam" id="TIGR00229">
    <property type="entry name" value="sensory_box"/>
    <property type="match status" value="1"/>
</dbReference>
<dbReference type="InterPro" id="IPR013655">
    <property type="entry name" value="PAS_fold_3"/>
</dbReference>
<dbReference type="PROSITE" id="PS50112">
    <property type="entry name" value="PAS"/>
    <property type="match status" value="1"/>
</dbReference>
<dbReference type="CDD" id="cd00082">
    <property type="entry name" value="HisKA"/>
    <property type="match status" value="1"/>
</dbReference>
<dbReference type="InterPro" id="IPR035965">
    <property type="entry name" value="PAS-like_dom_sf"/>
</dbReference>
<evidence type="ECO:0000256" key="5">
    <source>
        <dbReference type="ARBA" id="ARBA00022777"/>
    </source>
</evidence>
<dbReference type="SUPFAM" id="SSF55874">
    <property type="entry name" value="ATPase domain of HSP90 chaperone/DNA topoisomerase II/histidine kinase"/>
    <property type="match status" value="1"/>
</dbReference>
<evidence type="ECO:0000256" key="4">
    <source>
        <dbReference type="ARBA" id="ARBA00022679"/>
    </source>
</evidence>
<accession>A0A372NR75</accession>
<dbReference type="FunFam" id="3.30.565.10:FF:000006">
    <property type="entry name" value="Sensor histidine kinase WalK"/>
    <property type="match status" value="1"/>
</dbReference>
<gene>
    <name evidence="11" type="ORF">D0C36_17565</name>
</gene>
<dbReference type="PROSITE" id="PS50113">
    <property type="entry name" value="PAC"/>
    <property type="match status" value="2"/>
</dbReference>
<organism evidence="11 12">
    <name type="scientific">Mucilaginibacter conchicola</name>
    <dbReference type="NCBI Taxonomy" id="2303333"/>
    <lineage>
        <taxon>Bacteria</taxon>
        <taxon>Pseudomonadati</taxon>
        <taxon>Bacteroidota</taxon>
        <taxon>Sphingobacteriia</taxon>
        <taxon>Sphingobacteriales</taxon>
        <taxon>Sphingobacteriaceae</taxon>
        <taxon>Mucilaginibacter</taxon>
    </lineage>
</organism>
<dbReference type="Pfam" id="PF02518">
    <property type="entry name" value="HATPase_c"/>
    <property type="match status" value="1"/>
</dbReference>
<dbReference type="Gene3D" id="1.10.287.130">
    <property type="match status" value="1"/>
</dbReference>
<dbReference type="Proteomes" id="UP000264217">
    <property type="component" value="Unassembled WGS sequence"/>
</dbReference>
<dbReference type="InterPro" id="IPR001610">
    <property type="entry name" value="PAC"/>
</dbReference>
<dbReference type="InterPro" id="IPR000700">
    <property type="entry name" value="PAS-assoc_C"/>
</dbReference>
<proteinExistence type="predicted"/>
<dbReference type="Gene3D" id="3.30.565.10">
    <property type="entry name" value="Histidine kinase-like ATPase, C-terminal domain"/>
    <property type="match status" value="1"/>
</dbReference>
<keyword evidence="7" id="KW-0175">Coiled coil</keyword>
<dbReference type="InterPro" id="IPR003594">
    <property type="entry name" value="HATPase_dom"/>
</dbReference>
<evidence type="ECO:0000256" key="6">
    <source>
        <dbReference type="ARBA" id="ARBA00023012"/>
    </source>
</evidence>
<feature type="coiled-coil region" evidence="7">
    <location>
        <begin position="129"/>
        <end position="188"/>
    </location>
</feature>
<protein>
    <recommendedName>
        <fullName evidence="2">histidine kinase</fullName>
        <ecNumber evidence="2">2.7.13.3</ecNumber>
    </recommendedName>
</protein>
<dbReference type="RefSeq" id="WP_117392968.1">
    <property type="nucleotide sequence ID" value="NZ_QWDC01000003.1"/>
</dbReference>
<dbReference type="OrthoDB" id="9813151at2"/>
<evidence type="ECO:0000256" key="7">
    <source>
        <dbReference type="SAM" id="Coils"/>
    </source>
</evidence>
<sequence>MNNDPRRLSSDDILDILSLSDNATAIYTGTDVIIQSASDAMLRFWDVGRDVIGLPLDEAVPALKGQEFIDMLRNVWLTGETISGQNTPAMLTRNGQLQTFYYDFEYRGIKHSDGSTRCILHTANDVTDRVLARQRENNLETELQAMNEELSATNEELAAANEELAASNEEMAASNEELLSTNEELNEANFNLGESESRFRNMIMQAPVAISLVTGRNLVVEAANERVLNIWGRTDEIIGMPLIEALPELQGQEFLRLLDDVFTTGVEYYGTEAPAMTMHEGQLYQGYYDFIYHPLKNNNDGVYAILIVATEVTEQVNSRKRLQQSQNRLSSMVMTAPIAMTVLKGRDLVIELANQPMFEIWGRTPGQVINKKLLDVFPELIGQPFPDMLQGVFDTGKKLALPEIPVDVSTAMGMVNYMVDFSYDPLFDTEGNVEAILATVIDITDKVNSRRELQQARDTLRLAIDSADIGTWSVDIKTGVVKFSDQALRLQSIPKGHPLSFDDSFKMILPEYVDGVRNSIQKAIETQESFQIEFRMNPMDGSSPRWLRSTGQAYYDGNGTALSIAGTMMDITESKAYDQQKDDFISIASHELKTPVTSLKAALQLLDRMKDNPSPGMMARLIEQSNRSMEKISSLIEDLLNLSRMNEGQLQLVETSFDIVKLMHDCCSHIRAAGKHNLVLTGEEHLEVFADEHRIDQVVVNLVNNAVKYAPNSKDIILNVEKNNNEVRVSISDTGPGIPKDKQQYLFERYYQTDASGYKNSGLGLGLYISAEIIRKHHGQIGVNSAPGEGSTFWFTLPIK</sequence>
<evidence type="ECO:0000256" key="1">
    <source>
        <dbReference type="ARBA" id="ARBA00000085"/>
    </source>
</evidence>
<dbReference type="CDD" id="cd00075">
    <property type="entry name" value="HATPase"/>
    <property type="match status" value="1"/>
</dbReference>
<dbReference type="SMART" id="SM00091">
    <property type="entry name" value="PAS"/>
    <property type="match status" value="3"/>
</dbReference>
<keyword evidence="6" id="KW-0902">Two-component regulatory system</keyword>
<evidence type="ECO:0000256" key="2">
    <source>
        <dbReference type="ARBA" id="ARBA00012438"/>
    </source>
</evidence>
<evidence type="ECO:0000313" key="11">
    <source>
        <dbReference type="EMBL" id="RFZ90763.1"/>
    </source>
</evidence>
<reference evidence="11 12" key="1">
    <citation type="submission" date="2018-08" db="EMBL/GenBank/DDBJ databases">
        <title>Mucilaginibacter sp. MYSH2.</title>
        <authorList>
            <person name="Seo T."/>
        </authorList>
    </citation>
    <scope>NUCLEOTIDE SEQUENCE [LARGE SCALE GENOMIC DNA]</scope>
    <source>
        <strain evidence="11 12">MYSH2</strain>
    </source>
</reference>
<dbReference type="Gene3D" id="3.30.450.20">
    <property type="entry name" value="PAS domain"/>
    <property type="match status" value="4"/>
</dbReference>
<comment type="caution">
    <text evidence="11">The sequence shown here is derived from an EMBL/GenBank/DDBJ whole genome shotgun (WGS) entry which is preliminary data.</text>
</comment>
<dbReference type="AlphaFoldDB" id="A0A372NR75"/>
<dbReference type="InterPro" id="IPR013656">
    <property type="entry name" value="PAS_4"/>
</dbReference>
<feature type="domain" description="Histidine kinase" evidence="8">
    <location>
        <begin position="587"/>
        <end position="800"/>
    </location>
</feature>
<dbReference type="InterPro" id="IPR005467">
    <property type="entry name" value="His_kinase_dom"/>
</dbReference>
<dbReference type="EMBL" id="QWDC01000003">
    <property type="protein sequence ID" value="RFZ90763.1"/>
    <property type="molecule type" value="Genomic_DNA"/>
</dbReference>